<name>A0A3P3YMV3_PLABS</name>
<sequence>MLISVRLYSNDGRSDVLVLGEDARVPALRNAIGDAFLIDDDAARHRIRITLHKPFEERLMAARTSPKAGRRRPVQVPTVLSAEMDATPIKEVGVHHLATLVVDNCDALSNRALYTTIRKIRAMKETGTRSELRAMRLLKTVLGNIVLNPDDGAARRVQAAPVRTALQDAGCYAIIKHLGVVMQGDWFLFDNVRIDHARRVLQNLYATAADWDDIEQAHVGRQTKAVEDSPARPPRFDLRPKPVVVVANALPDYSRYALATIIAVIVAGIVASAWSPAATAPTSAWPTGAPAGPRPEPPATTDGSDAMQPRPLHGGHYKPDVAG</sequence>
<dbReference type="EMBL" id="OVEO01000018">
    <property type="protein sequence ID" value="SPR01537.1"/>
    <property type="molecule type" value="Genomic_DNA"/>
</dbReference>
<feature type="compositionally biased region" description="Low complexity" evidence="1">
    <location>
        <begin position="280"/>
        <end position="291"/>
    </location>
</feature>
<proteinExistence type="predicted"/>
<protein>
    <submittedName>
        <fullName evidence="2">Uncharacterized protein</fullName>
    </submittedName>
</protein>
<organism evidence="2 3">
    <name type="scientific">Plasmodiophora brassicae</name>
    <name type="common">Clubroot disease agent</name>
    <dbReference type="NCBI Taxonomy" id="37360"/>
    <lineage>
        <taxon>Eukaryota</taxon>
        <taxon>Sar</taxon>
        <taxon>Rhizaria</taxon>
        <taxon>Endomyxa</taxon>
        <taxon>Phytomyxea</taxon>
        <taxon>Plasmodiophorida</taxon>
        <taxon>Plasmodiophoridae</taxon>
        <taxon>Plasmodiophora</taxon>
    </lineage>
</organism>
<dbReference type="AlphaFoldDB" id="A0A3P3YMV3"/>
<gene>
    <name evidence="2" type="ORF">PLBR_LOCUS8752</name>
</gene>
<accession>A0A3P3YMV3</accession>
<feature type="region of interest" description="Disordered" evidence="1">
    <location>
        <begin position="280"/>
        <end position="323"/>
    </location>
</feature>
<evidence type="ECO:0000313" key="2">
    <source>
        <dbReference type="EMBL" id="SPR01537.1"/>
    </source>
</evidence>
<evidence type="ECO:0000313" key="3">
    <source>
        <dbReference type="Proteomes" id="UP000290189"/>
    </source>
</evidence>
<keyword evidence="2" id="KW-0496">Mitochondrion</keyword>
<reference evidence="2 3" key="1">
    <citation type="submission" date="2018-03" db="EMBL/GenBank/DDBJ databases">
        <authorList>
            <person name="Fogelqvist J."/>
        </authorList>
    </citation>
    <scope>NUCLEOTIDE SEQUENCE [LARGE SCALE GENOMIC DNA]</scope>
</reference>
<geneLocation type="mitochondrion" evidence="2"/>
<evidence type="ECO:0000256" key="1">
    <source>
        <dbReference type="SAM" id="MobiDB-lite"/>
    </source>
</evidence>
<dbReference type="Proteomes" id="UP000290189">
    <property type="component" value="Unassembled WGS sequence"/>
</dbReference>